<protein>
    <submittedName>
        <fullName evidence="1">Uncharacterized protein</fullName>
    </submittedName>
</protein>
<evidence type="ECO:0000313" key="1">
    <source>
        <dbReference type="EMBL" id="KKM79269.1"/>
    </source>
</evidence>
<organism evidence="1">
    <name type="scientific">marine sediment metagenome</name>
    <dbReference type="NCBI Taxonomy" id="412755"/>
    <lineage>
        <taxon>unclassified sequences</taxon>
        <taxon>metagenomes</taxon>
        <taxon>ecological metagenomes</taxon>
    </lineage>
</organism>
<sequence length="60" mass="7314">MTDRQIQTIENLRLALGGLKRKYSEEKKIFKIKYSELVENYYFVKLRNDYYVGISQMPQY</sequence>
<name>A0A0F9KAT2_9ZZZZ</name>
<comment type="caution">
    <text evidence="1">The sequence shown here is derived from an EMBL/GenBank/DDBJ whole genome shotgun (WGS) entry which is preliminary data.</text>
</comment>
<proteinExistence type="predicted"/>
<dbReference type="AlphaFoldDB" id="A0A0F9KAT2"/>
<accession>A0A0F9KAT2</accession>
<reference evidence="1" key="1">
    <citation type="journal article" date="2015" name="Nature">
        <title>Complex archaea that bridge the gap between prokaryotes and eukaryotes.</title>
        <authorList>
            <person name="Spang A."/>
            <person name="Saw J.H."/>
            <person name="Jorgensen S.L."/>
            <person name="Zaremba-Niedzwiedzka K."/>
            <person name="Martijn J."/>
            <person name="Lind A.E."/>
            <person name="van Eijk R."/>
            <person name="Schleper C."/>
            <person name="Guy L."/>
            <person name="Ettema T.J."/>
        </authorList>
    </citation>
    <scope>NUCLEOTIDE SEQUENCE</scope>
</reference>
<gene>
    <name evidence="1" type="ORF">LCGC14_1351730</name>
</gene>
<dbReference type="EMBL" id="LAZR01008358">
    <property type="protein sequence ID" value="KKM79269.1"/>
    <property type="molecule type" value="Genomic_DNA"/>
</dbReference>